<dbReference type="InterPro" id="IPR005036">
    <property type="entry name" value="CBM21_dom"/>
</dbReference>
<dbReference type="Pfam" id="PF03370">
    <property type="entry name" value="CBM_21"/>
    <property type="match status" value="1"/>
</dbReference>
<feature type="region of interest" description="Disordered" evidence="1">
    <location>
        <begin position="633"/>
        <end position="669"/>
    </location>
</feature>
<feature type="compositionally biased region" description="Polar residues" evidence="1">
    <location>
        <begin position="207"/>
        <end position="224"/>
    </location>
</feature>
<dbReference type="Proteomes" id="UP000292702">
    <property type="component" value="Unassembled WGS sequence"/>
</dbReference>
<dbReference type="PANTHER" id="PTHR12307:SF36">
    <property type="entry name" value="GLYCOGEN-BINDING SUBUNIT 76A"/>
    <property type="match status" value="1"/>
</dbReference>
<feature type="compositionally biased region" description="Basic and acidic residues" evidence="1">
    <location>
        <begin position="225"/>
        <end position="236"/>
    </location>
</feature>
<dbReference type="EMBL" id="RWJN01000079">
    <property type="protein sequence ID" value="TCD67981.1"/>
    <property type="molecule type" value="Genomic_DNA"/>
</dbReference>
<keyword evidence="4" id="KW-1185">Reference proteome</keyword>
<dbReference type="InterPro" id="IPR038175">
    <property type="entry name" value="CBM21_dom_sf"/>
</dbReference>
<dbReference type="Gene3D" id="2.60.40.2440">
    <property type="entry name" value="Carbohydrate binding type-21 domain"/>
    <property type="match status" value="1"/>
</dbReference>
<sequence>MDVGLNGGIPALGWDDRRRRAPECALCMGLRSGCLFFTSPPSLRPPPPLLIVRVCPLACRRGDDTTDNDDSTALVVQASFLTASPAVGLSPTHVLSLWSSCGATILVLSAALACQLLISNAPSDTAYFGQQIIHLVPGSLAAYPISVHYIFIIFHLGKIDRDTLVSNDVTAYSVTRPELRPPEQSTPTPAVLEAKLRQGQGVKWPSQEDSPQDEQTPRASTSHQPKPDVSRLKLDLDDNDQTPSAEPTPALTTTSTAASSASVASYRSVSLGRKKSGEPLKSSLKSRRPVVRGDLSVITGVLSSKSEPSTPTHIKSVHFDAQLEHIKLFLAEQKPLAVSRDGSPTDDTSGTDSDFPSFIFGHSDDERIRKSLSIDAVDLPARVPANADVALESLVLSEDGASISGRIQVRNLAFEKWVAVRFTFDWWQTTSEVTAKYVESIPGGNVDRFSFSIRLNDMLKRIEEKTLFLAVRYTVSGREIWDNNNGCNYQVKFKVQTPKPLATPAPRLAFSMSAPSPTLDRAGSPSRVADLKNKLEQVAKGIEVKETTVGAALAQEAKKALVSPTKSEDGDDSFTLKSGTPLSSRYDFSTSLRSSWKSGSPFVSERPRTSTYPNAMPWYPQRNAFHEKKSFSTGSVDLTRGSPRIADDDDSNPAPHFFGDIPDMDDTPIPILSRRRPRNHVRGYFDLGISPSSSVRRTPPGTPRSESALRCNSFPPSDASGYITSPPAPNSVPAWLRQDGSEESTPSITDSNTSESSQESSPVESPVGGAFWEGSPTSSNYNVFLSKFCFYTGGSEALMDVHPDVLQRSHSASSVEELLSSPTSSNAPAQVSPLHTPTRSPSFDDVVSISGGSTPTMPSVHHHHGMFNSPPGSHTSSIAFVH</sequence>
<feature type="compositionally biased region" description="Polar residues" evidence="1">
    <location>
        <begin position="743"/>
        <end position="753"/>
    </location>
</feature>
<feature type="compositionally biased region" description="Low complexity" evidence="1">
    <location>
        <begin position="242"/>
        <end position="265"/>
    </location>
</feature>
<dbReference type="PROSITE" id="PS51159">
    <property type="entry name" value="CBM21"/>
    <property type="match status" value="1"/>
</dbReference>
<accession>A0A4R0RHZ2</accession>
<feature type="region of interest" description="Disordered" evidence="1">
    <location>
        <begin position="199"/>
        <end position="287"/>
    </location>
</feature>
<dbReference type="GO" id="GO:0008157">
    <property type="term" value="F:protein phosphatase 1 binding"/>
    <property type="evidence" value="ECO:0007669"/>
    <property type="project" value="TreeGrafter"/>
</dbReference>
<evidence type="ECO:0000256" key="1">
    <source>
        <dbReference type="SAM" id="MobiDB-lite"/>
    </source>
</evidence>
<feature type="compositionally biased region" description="Low complexity" evidence="1">
    <location>
        <begin position="754"/>
        <end position="767"/>
    </location>
</feature>
<dbReference type="GO" id="GO:2001069">
    <property type="term" value="F:glycogen binding"/>
    <property type="evidence" value="ECO:0007669"/>
    <property type="project" value="TreeGrafter"/>
</dbReference>
<comment type="caution">
    <text evidence="3">The sequence shown here is derived from an EMBL/GenBank/DDBJ whole genome shotgun (WGS) entry which is preliminary data.</text>
</comment>
<gene>
    <name evidence="3" type="ORF">EIP91_011650</name>
</gene>
<proteinExistence type="predicted"/>
<evidence type="ECO:0000313" key="4">
    <source>
        <dbReference type="Proteomes" id="UP000292702"/>
    </source>
</evidence>
<evidence type="ECO:0000259" key="2">
    <source>
        <dbReference type="PROSITE" id="PS51159"/>
    </source>
</evidence>
<dbReference type="PANTHER" id="PTHR12307">
    <property type="entry name" value="PROTEIN PHOSPHATASE 1 REGULATORY SUBUNIT"/>
    <property type="match status" value="1"/>
</dbReference>
<dbReference type="OrthoDB" id="1881at2759"/>
<dbReference type="InterPro" id="IPR050782">
    <property type="entry name" value="PP1_regulatory_subunit_3"/>
</dbReference>
<dbReference type="AlphaFoldDB" id="A0A4R0RHZ2"/>
<reference evidence="3 4" key="1">
    <citation type="submission" date="2018-11" db="EMBL/GenBank/DDBJ databases">
        <title>Genome assembly of Steccherinum ochraceum LE-BIN_3174, the white-rot fungus of the Steccherinaceae family (The Residual Polyporoid clade, Polyporales, Basidiomycota).</title>
        <authorList>
            <person name="Fedorova T.V."/>
            <person name="Glazunova O.A."/>
            <person name="Landesman E.O."/>
            <person name="Moiseenko K.V."/>
            <person name="Psurtseva N.V."/>
            <person name="Savinova O.S."/>
            <person name="Shakhova N.V."/>
            <person name="Tyazhelova T.V."/>
            <person name="Vasina D.V."/>
        </authorList>
    </citation>
    <scope>NUCLEOTIDE SEQUENCE [LARGE SCALE GENOMIC DNA]</scope>
    <source>
        <strain evidence="3 4">LE-BIN_3174</strain>
    </source>
</reference>
<dbReference type="STRING" id="92696.A0A4R0RHZ2"/>
<name>A0A4R0RHZ2_9APHY</name>
<feature type="region of interest" description="Disordered" evidence="1">
    <location>
        <begin position="813"/>
        <end position="882"/>
    </location>
</feature>
<dbReference type="GO" id="GO:0000164">
    <property type="term" value="C:protein phosphatase type 1 complex"/>
    <property type="evidence" value="ECO:0007669"/>
    <property type="project" value="TreeGrafter"/>
</dbReference>
<dbReference type="GO" id="GO:0005979">
    <property type="term" value="P:regulation of glycogen biosynthetic process"/>
    <property type="evidence" value="ECO:0007669"/>
    <property type="project" value="TreeGrafter"/>
</dbReference>
<feature type="compositionally biased region" description="Polar residues" evidence="1">
    <location>
        <begin position="813"/>
        <end position="841"/>
    </location>
</feature>
<feature type="region of interest" description="Disordered" evidence="1">
    <location>
        <begin position="683"/>
        <end position="771"/>
    </location>
</feature>
<protein>
    <recommendedName>
        <fullName evidence="2">CBM21 domain-containing protein</fullName>
    </recommendedName>
</protein>
<evidence type="ECO:0000313" key="3">
    <source>
        <dbReference type="EMBL" id="TCD67981.1"/>
    </source>
</evidence>
<organism evidence="3 4">
    <name type="scientific">Steccherinum ochraceum</name>
    <dbReference type="NCBI Taxonomy" id="92696"/>
    <lineage>
        <taxon>Eukaryota</taxon>
        <taxon>Fungi</taxon>
        <taxon>Dikarya</taxon>
        <taxon>Basidiomycota</taxon>
        <taxon>Agaricomycotina</taxon>
        <taxon>Agaricomycetes</taxon>
        <taxon>Polyporales</taxon>
        <taxon>Steccherinaceae</taxon>
        <taxon>Steccherinum</taxon>
    </lineage>
</organism>
<feature type="domain" description="CBM21" evidence="2">
    <location>
        <begin position="381"/>
        <end position="492"/>
    </location>
</feature>
<feature type="compositionally biased region" description="Polar residues" evidence="1">
    <location>
        <begin position="870"/>
        <end position="882"/>
    </location>
</feature>